<name>A0ABT5FAW1_9GAMM</name>
<evidence type="ECO:0000313" key="2">
    <source>
        <dbReference type="Proteomes" id="UP001528411"/>
    </source>
</evidence>
<dbReference type="Proteomes" id="UP001528411">
    <property type="component" value="Unassembled WGS sequence"/>
</dbReference>
<proteinExistence type="predicted"/>
<protein>
    <submittedName>
        <fullName evidence="1">Uncharacterized protein</fullName>
    </submittedName>
</protein>
<gene>
    <name evidence="1" type="ORF">PN838_07660</name>
</gene>
<evidence type="ECO:0000313" key="1">
    <source>
        <dbReference type="EMBL" id="MDC2888660.1"/>
    </source>
</evidence>
<dbReference type="RefSeq" id="WP_272180247.1">
    <property type="nucleotide sequence ID" value="NZ_JAQOMS010000002.1"/>
</dbReference>
<accession>A0ABT5FAW1</accession>
<dbReference type="EMBL" id="JAQOMS010000002">
    <property type="protein sequence ID" value="MDC2888660.1"/>
    <property type="molecule type" value="Genomic_DNA"/>
</dbReference>
<reference evidence="1 2" key="1">
    <citation type="submission" date="2023-01" db="EMBL/GenBank/DDBJ databases">
        <title>Psychrosphaera sp. nov., isolated from marine algae.</title>
        <authorList>
            <person name="Bayburt H."/>
            <person name="Choi B.J."/>
            <person name="Kim J.M."/>
            <person name="Choi D.G."/>
            <person name="Jeon C.O."/>
        </authorList>
    </citation>
    <scope>NUCLEOTIDE SEQUENCE [LARGE SCALE GENOMIC DNA]</scope>
    <source>
        <strain evidence="1 2">G1-22</strain>
    </source>
</reference>
<comment type="caution">
    <text evidence="1">The sequence shown here is derived from an EMBL/GenBank/DDBJ whole genome shotgun (WGS) entry which is preliminary data.</text>
</comment>
<keyword evidence="2" id="KW-1185">Reference proteome</keyword>
<sequence>MRLVVGTLLMLATDVETNDVEINDVQTNIVMRLHVSTVLLEFSSTSEKR</sequence>
<organism evidence="1 2">
    <name type="scientific">Psychrosphaera algicola</name>
    <dbReference type="NCBI Taxonomy" id="3023714"/>
    <lineage>
        <taxon>Bacteria</taxon>
        <taxon>Pseudomonadati</taxon>
        <taxon>Pseudomonadota</taxon>
        <taxon>Gammaproteobacteria</taxon>
        <taxon>Alteromonadales</taxon>
        <taxon>Pseudoalteromonadaceae</taxon>
        <taxon>Psychrosphaera</taxon>
    </lineage>
</organism>